<protein>
    <recommendedName>
        <fullName evidence="3">DUF1570 domain-containing protein</fullName>
    </recommendedName>
</protein>
<dbReference type="EMBL" id="RQGF01000028">
    <property type="protein sequence ID" value="TGL60867.1"/>
    <property type="molecule type" value="Genomic_DNA"/>
</dbReference>
<evidence type="ECO:0008006" key="3">
    <source>
        <dbReference type="Google" id="ProtNLM"/>
    </source>
</evidence>
<evidence type="ECO:0000313" key="1">
    <source>
        <dbReference type="EMBL" id="TGL60867.1"/>
    </source>
</evidence>
<proteinExistence type="predicted"/>
<keyword evidence="2" id="KW-1185">Reference proteome</keyword>
<name>A0A4R9K6B9_9LEPT</name>
<gene>
    <name evidence="1" type="ORF">EHQ64_13740</name>
</gene>
<dbReference type="RefSeq" id="WP_135650121.1">
    <property type="nucleotide sequence ID" value="NZ_RQGF01000028.1"/>
</dbReference>
<comment type="caution">
    <text evidence="1">The sequence shown here is derived from an EMBL/GenBank/DDBJ whole genome shotgun (WGS) entry which is preliminary data.</text>
</comment>
<accession>A0A4R9K6B9</accession>
<dbReference type="OrthoDB" id="325353at2"/>
<dbReference type="AlphaFoldDB" id="A0A4R9K6B9"/>
<evidence type="ECO:0000313" key="2">
    <source>
        <dbReference type="Proteomes" id="UP000297762"/>
    </source>
</evidence>
<dbReference type="Proteomes" id="UP000297762">
    <property type="component" value="Unassembled WGS sequence"/>
</dbReference>
<reference evidence="1" key="1">
    <citation type="journal article" date="2019" name="PLoS Negl. Trop. Dis.">
        <title>Revisiting the worldwide diversity of Leptospira species in the environment.</title>
        <authorList>
            <person name="Vincent A.T."/>
            <person name="Schiettekatte O."/>
            <person name="Bourhy P."/>
            <person name="Veyrier F.J."/>
            <person name="Picardeau M."/>
        </authorList>
    </citation>
    <scope>NUCLEOTIDE SEQUENCE [LARGE SCALE GENOMIC DNA]</scope>
    <source>
        <strain evidence="1">201702455</strain>
    </source>
</reference>
<sequence>MKPFNISSVIYIIFIIFFSEDLFSQTTRRKIDGYEFFFLQEFPSNDHADRVLVSFSEKFLKELKTESDRLERRVPQDAKIFVSSDSNVFRKHSGQPTYSAAFYSPEKNQFFFQNPESLSKRGILDSVIQHEICHFLAPGSRSETSSWMQESYCESLYPTNPKPSSLDLKFPYSWEKFDEECIRDIKSRNETKRRILYQKIYIWGSWLLKTKGEARFRFFLENQIPEIQTIYSQFIKSRY</sequence>
<organism evidence="1 2">
    <name type="scientific">Leptospira sarikeiensis</name>
    <dbReference type="NCBI Taxonomy" id="2484943"/>
    <lineage>
        <taxon>Bacteria</taxon>
        <taxon>Pseudomonadati</taxon>
        <taxon>Spirochaetota</taxon>
        <taxon>Spirochaetia</taxon>
        <taxon>Leptospirales</taxon>
        <taxon>Leptospiraceae</taxon>
        <taxon>Leptospira</taxon>
    </lineage>
</organism>